<comment type="catalytic activity">
    <reaction evidence="5">
        <text>a 2'-deoxyadenosine in DNA + S-adenosyl-L-methionine = an N(6)-methyl-2'-deoxyadenosine in DNA + S-adenosyl-L-homocysteine + H(+)</text>
        <dbReference type="Rhea" id="RHEA:15197"/>
        <dbReference type="Rhea" id="RHEA-COMP:12418"/>
        <dbReference type="Rhea" id="RHEA-COMP:12419"/>
        <dbReference type="ChEBI" id="CHEBI:15378"/>
        <dbReference type="ChEBI" id="CHEBI:57856"/>
        <dbReference type="ChEBI" id="CHEBI:59789"/>
        <dbReference type="ChEBI" id="CHEBI:90615"/>
        <dbReference type="ChEBI" id="CHEBI:90616"/>
        <dbReference type="EC" id="2.1.1.72"/>
    </reaction>
</comment>
<evidence type="ECO:0000256" key="4">
    <source>
        <dbReference type="ARBA" id="ARBA00022691"/>
    </source>
</evidence>
<dbReference type="SUPFAM" id="SSF53335">
    <property type="entry name" value="S-adenosyl-L-methionine-dependent methyltransferases"/>
    <property type="match status" value="1"/>
</dbReference>
<gene>
    <name evidence="6" type="ORF">SAMN04488238_12910</name>
</gene>
<dbReference type="STRING" id="564137.SAMN04488238_12910"/>
<protein>
    <recommendedName>
        <fullName evidence="1">site-specific DNA-methyltransferase (adenine-specific)</fullName>
        <ecNumber evidence="1">2.1.1.72</ecNumber>
    </recommendedName>
</protein>
<dbReference type="GO" id="GO:0009307">
    <property type="term" value="P:DNA restriction-modification system"/>
    <property type="evidence" value="ECO:0007669"/>
    <property type="project" value="InterPro"/>
</dbReference>
<dbReference type="Pfam" id="PF02086">
    <property type="entry name" value="MethyltransfD12"/>
    <property type="match status" value="1"/>
</dbReference>
<dbReference type="InterPro" id="IPR012327">
    <property type="entry name" value="MeTrfase_D12"/>
</dbReference>
<dbReference type="EC" id="2.1.1.72" evidence="1"/>
<dbReference type="GO" id="GO:0009007">
    <property type="term" value="F:site-specific DNA-methyltransferase (adenine-specific) activity"/>
    <property type="evidence" value="ECO:0007669"/>
    <property type="project" value="UniProtKB-EC"/>
</dbReference>
<name>A0A1H3F014_9RHOB</name>
<dbReference type="InterPro" id="IPR002052">
    <property type="entry name" value="DNA_methylase_N6_adenine_CS"/>
</dbReference>
<evidence type="ECO:0000313" key="7">
    <source>
        <dbReference type="Proteomes" id="UP000198539"/>
    </source>
</evidence>
<dbReference type="AlphaFoldDB" id="A0A1H3F014"/>
<accession>A0A1H3F014</accession>
<evidence type="ECO:0000256" key="2">
    <source>
        <dbReference type="ARBA" id="ARBA00022603"/>
    </source>
</evidence>
<evidence type="ECO:0000256" key="3">
    <source>
        <dbReference type="ARBA" id="ARBA00022679"/>
    </source>
</evidence>
<evidence type="ECO:0000256" key="5">
    <source>
        <dbReference type="ARBA" id="ARBA00047942"/>
    </source>
</evidence>
<evidence type="ECO:0000313" key="6">
    <source>
        <dbReference type="EMBL" id="SDX84392.1"/>
    </source>
</evidence>
<reference evidence="6 7" key="1">
    <citation type="submission" date="2016-10" db="EMBL/GenBank/DDBJ databases">
        <authorList>
            <person name="de Groot N.N."/>
        </authorList>
    </citation>
    <scope>NUCLEOTIDE SEQUENCE [LARGE SCALE GENOMIC DNA]</scope>
    <source>
        <strain evidence="6 7">CGMCC 1.8894</strain>
    </source>
</reference>
<dbReference type="GO" id="GO:0003676">
    <property type="term" value="F:nucleic acid binding"/>
    <property type="evidence" value="ECO:0007669"/>
    <property type="project" value="InterPro"/>
</dbReference>
<dbReference type="Gene3D" id="3.40.50.150">
    <property type="entry name" value="Vaccinia Virus protein VP39"/>
    <property type="match status" value="1"/>
</dbReference>
<keyword evidence="2 6" id="KW-0489">Methyltransferase</keyword>
<proteinExistence type="predicted"/>
<dbReference type="RefSeq" id="WP_218132185.1">
    <property type="nucleotide sequence ID" value="NZ_FNOM01000029.1"/>
</dbReference>
<evidence type="ECO:0000256" key="1">
    <source>
        <dbReference type="ARBA" id="ARBA00011900"/>
    </source>
</evidence>
<sequence length="366" mass="42352">MRQQNLRVVNPELKVAPKKKEERPKALEQTDFFPELRYMGSKRRLLPWIHEILATLDFETALDPFSGSNSVSYLIKAMDRRVVSSDFLNLSATLGKALIENSSVHLDGPAMKRLLAEPANTHHFIEETFSGVFYTPEDLKFLDRVSCNIRQLDDSAQQALAMGALMRSCVKRQPRGVFTISGDLSKYDDGRRDLRLSIEEHFFEQVKVFNEAVFANGRRNKAGREDVFKVGTSGADLVYLDPPYVPRADDNCYIKRYHFLEGLSCYWQGLDIDFSTKVRKIPKRFTPFSYRREAVEAFERLFQHFKKQKIVLSYSSNGYPDLDQLTEILKKTKKDVRVFKRDHTYHFGTHSKVKRASVEEYLIVGQ</sequence>
<dbReference type="GO" id="GO:0032259">
    <property type="term" value="P:methylation"/>
    <property type="evidence" value="ECO:0007669"/>
    <property type="project" value="UniProtKB-KW"/>
</dbReference>
<keyword evidence="3" id="KW-0808">Transferase</keyword>
<keyword evidence="4" id="KW-0949">S-adenosyl-L-methionine</keyword>
<dbReference type="PRINTS" id="PR00505">
    <property type="entry name" value="D12N6MTFRASE"/>
</dbReference>
<dbReference type="PROSITE" id="PS00092">
    <property type="entry name" value="N6_MTASE"/>
    <property type="match status" value="1"/>
</dbReference>
<dbReference type="InterPro" id="IPR029063">
    <property type="entry name" value="SAM-dependent_MTases_sf"/>
</dbReference>
<dbReference type="Proteomes" id="UP000198539">
    <property type="component" value="Unassembled WGS sequence"/>
</dbReference>
<keyword evidence="7" id="KW-1185">Reference proteome</keyword>
<organism evidence="6 7">
    <name type="scientific">Roseicitreum antarcticum</name>
    <dbReference type="NCBI Taxonomy" id="564137"/>
    <lineage>
        <taxon>Bacteria</taxon>
        <taxon>Pseudomonadati</taxon>
        <taxon>Pseudomonadota</taxon>
        <taxon>Alphaproteobacteria</taxon>
        <taxon>Rhodobacterales</taxon>
        <taxon>Paracoccaceae</taxon>
        <taxon>Roseicitreum</taxon>
    </lineage>
</organism>
<dbReference type="EMBL" id="FNOM01000029">
    <property type="protein sequence ID" value="SDX84392.1"/>
    <property type="molecule type" value="Genomic_DNA"/>
</dbReference>